<evidence type="ECO:0000313" key="2">
    <source>
        <dbReference type="Proteomes" id="UP000282086"/>
    </source>
</evidence>
<dbReference type="AlphaFoldDB" id="A0A447MYG9"/>
<reference evidence="1 2" key="1">
    <citation type="submission" date="2018-12" db="EMBL/GenBank/DDBJ databases">
        <authorList>
            <consortium name="Pathogen Informatics"/>
        </authorList>
    </citation>
    <scope>NUCLEOTIDE SEQUENCE [LARGE SCALE GENOMIC DNA]</scope>
    <source>
        <strain evidence="1 2">NCTC129</strain>
    </source>
</reference>
<keyword evidence="1" id="KW-0808">Transferase</keyword>
<organism evidence="1 2">
    <name type="scientific">Salmonella enterica I</name>
    <dbReference type="NCBI Taxonomy" id="59201"/>
    <lineage>
        <taxon>Bacteria</taxon>
        <taxon>Pseudomonadati</taxon>
        <taxon>Pseudomonadota</taxon>
        <taxon>Gammaproteobacteria</taxon>
        <taxon>Enterobacterales</taxon>
        <taxon>Enterobacteriaceae</taxon>
        <taxon>Salmonella</taxon>
    </lineage>
</organism>
<proteinExistence type="predicted"/>
<dbReference type="EMBL" id="LR134140">
    <property type="protein sequence ID" value="VDZ96113.1"/>
    <property type="molecule type" value="Genomic_DNA"/>
</dbReference>
<name>A0A447MYG9_SALET</name>
<sequence>MAGVTVNAPETVSLYRDIPFSALFKYDGFDGGGDPVPAAEVDVNGDGFLDYATLPIHKTVALVRQIEKEAGRSVMPVMVIYTANASGGSALADLQDAQKLRNHFGNFITQCLAAQSYKDETHPVPATFVLNPDFLGALQQGPYGYTVVRQKNSVPVNAQLAAAIQALPAMAGFIAPSLPTFSDDLYGYIQAVNYLVRQFAPDVAFGWQTNVWATGTADWVLRDTADPVAEGQAIAGFIHELGVYSGEYAPDFIAFDKFERDCFSPDALAHYGWNATCWLNYLAMVKQVTKALLTPAMLWQIPGGHMPSVEEGVSKISAAHFASGGTFFMGDARIGSDPDTLSLQLLNTALNSATYGVPTVGDFLRKDKGYDWGQMQALNLPDFNVFSILWGGGSTISITTIHSNGEDGGWLADKMVEYYADLAISDNITAYLH</sequence>
<dbReference type="Proteomes" id="UP000282086">
    <property type="component" value="Chromosome"/>
</dbReference>
<gene>
    <name evidence="1" type="primary">hmt_1</name>
    <name evidence="1" type="ORF">NCTC129_02257</name>
</gene>
<accession>A0A447MYG9</accession>
<dbReference type="GO" id="GO:0008168">
    <property type="term" value="F:methyltransferase activity"/>
    <property type="evidence" value="ECO:0007669"/>
    <property type="project" value="UniProtKB-KW"/>
</dbReference>
<keyword evidence="1" id="KW-0489">Methyltransferase</keyword>
<dbReference type="GO" id="GO:0032259">
    <property type="term" value="P:methylation"/>
    <property type="evidence" value="ECO:0007669"/>
    <property type="project" value="UniProtKB-KW"/>
</dbReference>
<evidence type="ECO:0000313" key="1">
    <source>
        <dbReference type="EMBL" id="VDZ96113.1"/>
    </source>
</evidence>
<protein>
    <submittedName>
        <fullName evidence="1">Putative hydroxymethyltransferase</fullName>
    </submittedName>
</protein>